<keyword evidence="1" id="KW-0472">Membrane</keyword>
<dbReference type="Proteomes" id="UP000037146">
    <property type="component" value="Unassembled WGS sequence"/>
</dbReference>
<feature type="domain" description="DUF4064" evidence="2">
    <location>
        <begin position="2"/>
        <end position="106"/>
    </location>
</feature>
<sequence length="144" mass="15593">MKRTGEYILAIVGILLSIILTFIGIFFIALKQNDGIRQAIEGELTNDPTITMEDFSMVMDAIGGFGWMIIVASGIGIVLGLVSIFILKSERQTMAGVFFIITAVLVGLLSVGLGLLQAILFLIAGIMCLVRKPKNIEKDPYVTV</sequence>
<evidence type="ECO:0000256" key="1">
    <source>
        <dbReference type="SAM" id="Phobius"/>
    </source>
</evidence>
<evidence type="ECO:0000259" key="2">
    <source>
        <dbReference type="Pfam" id="PF13273"/>
    </source>
</evidence>
<dbReference type="PATRIC" id="fig|1679170.3.peg.4221"/>
<feature type="transmembrane region" description="Helical" evidence="1">
    <location>
        <begin position="94"/>
        <end position="127"/>
    </location>
</feature>
<evidence type="ECO:0000313" key="4">
    <source>
        <dbReference type="Proteomes" id="UP000037146"/>
    </source>
</evidence>
<comment type="caution">
    <text evidence="3">The sequence shown here is derived from an EMBL/GenBank/DDBJ whole genome shotgun (WGS) entry which is preliminary data.</text>
</comment>
<dbReference type="InterPro" id="IPR025273">
    <property type="entry name" value="DUF4064"/>
</dbReference>
<gene>
    <name evidence="3" type="ORF">AC625_18620</name>
</gene>
<evidence type="ECO:0000313" key="3">
    <source>
        <dbReference type="EMBL" id="KMY51312.1"/>
    </source>
</evidence>
<proteinExistence type="predicted"/>
<dbReference type="Pfam" id="PF13273">
    <property type="entry name" value="DUF4064"/>
    <property type="match status" value="1"/>
</dbReference>
<accession>A0A0K9GYI7</accession>
<dbReference type="RefSeq" id="WP_049682658.1">
    <property type="nucleotide sequence ID" value="NZ_LFZW01000001.1"/>
</dbReference>
<keyword evidence="4" id="KW-1185">Reference proteome</keyword>
<feature type="transmembrane region" description="Helical" evidence="1">
    <location>
        <begin position="65"/>
        <end position="87"/>
    </location>
</feature>
<feature type="transmembrane region" description="Helical" evidence="1">
    <location>
        <begin position="7"/>
        <end position="30"/>
    </location>
</feature>
<keyword evidence="1" id="KW-1133">Transmembrane helix</keyword>
<dbReference type="EMBL" id="LFZW01000001">
    <property type="protein sequence ID" value="KMY51312.1"/>
    <property type="molecule type" value="Genomic_DNA"/>
</dbReference>
<keyword evidence="1" id="KW-0812">Transmembrane</keyword>
<protein>
    <recommendedName>
        <fullName evidence="2">DUF4064 domain-containing protein</fullName>
    </recommendedName>
</protein>
<name>A0A0K9GYI7_9BACI</name>
<reference evidence="4" key="1">
    <citation type="submission" date="2015-07" db="EMBL/GenBank/DDBJ databases">
        <title>Genome sequencing project for genomic taxonomy and phylogenomics of Bacillus-like bacteria.</title>
        <authorList>
            <person name="Liu B."/>
            <person name="Wang J."/>
            <person name="Zhu Y."/>
            <person name="Liu G."/>
            <person name="Chen Q."/>
            <person name="Chen Z."/>
            <person name="Lan J."/>
            <person name="Che J."/>
            <person name="Ge C."/>
            <person name="Shi H."/>
            <person name="Pan Z."/>
            <person name="Liu X."/>
        </authorList>
    </citation>
    <scope>NUCLEOTIDE SEQUENCE [LARGE SCALE GENOMIC DNA]</scope>
    <source>
        <strain evidence="4">FJAT-27997</strain>
    </source>
</reference>
<dbReference type="STRING" id="1679170.AC625_18620"/>
<dbReference type="AlphaFoldDB" id="A0A0K9GYI7"/>
<organism evidence="3 4">
    <name type="scientific">Peribacillus loiseleuriae</name>
    <dbReference type="NCBI Taxonomy" id="1679170"/>
    <lineage>
        <taxon>Bacteria</taxon>
        <taxon>Bacillati</taxon>
        <taxon>Bacillota</taxon>
        <taxon>Bacilli</taxon>
        <taxon>Bacillales</taxon>
        <taxon>Bacillaceae</taxon>
        <taxon>Peribacillus</taxon>
    </lineage>
</organism>